<dbReference type="EMBL" id="KB908912">
    <property type="protein sequence ID" value="EOB15397.1"/>
    <property type="molecule type" value="Genomic_DNA"/>
</dbReference>
<reference evidence="1 2" key="1">
    <citation type="journal article" date="2013" name="BMC Genomics">
        <title>Comparative genomics of parasitic silkworm microsporidia reveal an association between genome expansion and host adaptation.</title>
        <authorList>
            <person name="Pan G."/>
            <person name="Xu J."/>
            <person name="Li T."/>
            <person name="Xia Q."/>
            <person name="Liu S.L."/>
            <person name="Zhang G."/>
            <person name="Li S."/>
            <person name="Li C."/>
            <person name="Liu H."/>
            <person name="Yang L."/>
            <person name="Liu T."/>
            <person name="Zhang X."/>
            <person name="Wu Z."/>
            <person name="Fan W."/>
            <person name="Dang X."/>
            <person name="Xiang H."/>
            <person name="Tao M."/>
            <person name="Li Y."/>
            <person name="Hu J."/>
            <person name="Li Z."/>
            <person name="Lin L."/>
            <person name="Luo J."/>
            <person name="Geng L."/>
            <person name="Wang L."/>
            <person name="Long M."/>
            <person name="Wan Y."/>
            <person name="He N."/>
            <person name="Zhang Z."/>
            <person name="Lu C."/>
            <person name="Keeling P.J."/>
            <person name="Wang J."/>
            <person name="Xiang Z."/>
            <person name="Zhou Z."/>
        </authorList>
    </citation>
    <scope>NUCLEOTIDE SEQUENCE [LARGE SCALE GENOMIC DNA]</scope>
    <source>
        <strain evidence="2">CQ1 / CVCC 102059</strain>
    </source>
</reference>
<name>R0KYZ6_NOSB1</name>
<evidence type="ECO:0000313" key="1">
    <source>
        <dbReference type="EMBL" id="EOB15397.1"/>
    </source>
</evidence>
<sequence>MVKLVLFSKETFLMNLNTSLCKQYRLKSSKDPHKRIQVKLVTKFQINKIYMKYLHVQQEIFEVCLNMGQKQLPEFISESITYDRLITSYNEFCSDEKLKKINQISMTINKNENGIPHERRDRIEIDDKSYAIANESTSVFPDGLKSEAQTLDNFYLIKQRYMILKILCYQKDFHKILAAI</sequence>
<proteinExistence type="predicted"/>
<gene>
    <name evidence="1" type="ORF">NBO_4g0025</name>
</gene>
<organism evidence="1 2">
    <name type="scientific">Nosema bombycis (strain CQ1 / CVCC 102059)</name>
    <name type="common">Microsporidian parasite</name>
    <name type="synonym">Pebrine of silkworm</name>
    <dbReference type="NCBI Taxonomy" id="578461"/>
    <lineage>
        <taxon>Eukaryota</taxon>
        <taxon>Fungi</taxon>
        <taxon>Fungi incertae sedis</taxon>
        <taxon>Microsporidia</taxon>
        <taxon>Nosematidae</taxon>
        <taxon>Nosema</taxon>
    </lineage>
</organism>
<accession>R0KYZ6</accession>
<dbReference type="AlphaFoldDB" id="R0KYZ6"/>
<dbReference type="VEuPathDB" id="MicrosporidiaDB:NBO_4g0025"/>
<dbReference type="Proteomes" id="UP000016927">
    <property type="component" value="Unassembled WGS sequence"/>
</dbReference>
<protein>
    <submittedName>
        <fullName evidence="1">Uncharacterized protein</fullName>
    </submittedName>
</protein>
<keyword evidence="2" id="KW-1185">Reference proteome</keyword>
<evidence type="ECO:0000313" key="2">
    <source>
        <dbReference type="Proteomes" id="UP000016927"/>
    </source>
</evidence>
<dbReference type="HOGENOM" id="CLU_1496657_0_0_1"/>